<keyword evidence="2" id="KW-1185">Reference proteome</keyword>
<name>A0ABQ5MYC9_9MICC</name>
<dbReference type="Proteomes" id="UP001209654">
    <property type="component" value="Unassembled WGS sequence"/>
</dbReference>
<comment type="caution">
    <text evidence="1">The sequence shown here is derived from an EMBL/GenBank/DDBJ whole genome shotgun (WGS) entry which is preliminary data.</text>
</comment>
<protein>
    <submittedName>
        <fullName evidence="1">Uncharacterized protein</fullName>
    </submittedName>
</protein>
<dbReference type="RefSeq" id="WP_264797060.1">
    <property type="nucleotide sequence ID" value="NZ_BRVS01000026.1"/>
</dbReference>
<gene>
    <name evidence="1" type="ORF">AHIS1636_34120</name>
</gene>
<evidence type="ECO:0000313" key="1">
    <source>
        <dbReference type="EMBL" id="GLB68969.1"/>
    </source>
</evidence>
<organism evidence="1 2">
    <name type="scientific">Arthrobacter mangrovi</name>
    <dbReference type="NCBI Taxonomy" id="2966350"/>
    <lineage>
        <taxon>Bacteria</taxon>
        <taxon>Bacillati</taxon>
        <taxon>Actinomycetota</taxon>
        <taxon>Actinomycetes</taxon>
        <taxon>Micrococcales</taxon>
        <taxon>Micrococcaceae</taxon>
        <taxon>Arthrobacter</taxon>
    </lineage>
</organism>
<dbReference type="EMBL" id="BRVS01000026">
    <property type="protein sequence ID" value="GLB68969.1"/>
    <property type="molecule type" value="Genomic_DNA"/>
</dbReference>
<sequence>MTLSGSANSASPTFELTGGETRLKYSFEGNEDFVVVAAYLEEAGTDLTQDGGIPLLMLDKPERGETAVHKSGGEYFLDVRAANIDSWTVTIEEMK</sequence>
<proteinExistence type="predicted"/>
<reference evidence="1 2" key="1">
    <citation type="journal article" date="2023" name="Int. J. Syst. Evol. Microbiol.">
        <title>Arthrobacter mangrovi sp. nov., an actinobacterium isolated from the rhizosphere of a mangrove.</title>
        <authorList>
            <person name="Hamada M."/>
            <person name="Saitou S."/>
            <person name="Enomoto N."/>
            <person name="Nanri K."/>
            <person name="Hidaka K."/>
            <person name="Miura T."/>
            <person name="Tamura T."/>
        </authorList>
    </citation>
    <scope>NUCLEOTIDE SEQUENCE [LARGE SCALE GENOMIC DNA]</scope>
    <source>
        <strain evidence="1 2">NBRC 112813</strain>
    </source>
</reference>
<evidence type="ECO:0000313" key="2">
    <source>
        <dbReference type="Proteomes" id="UP001209654"/>
    </source>
</evidence>
<accession>A0ABQ5MYC9</accession>